<proteinExistence type="predicted"/>
<evidence type="ECO:0000256" key="1">
    <source>
        <dbReference type="SAM" id="MobiDB-lite"/>
    </source>
</evidence>
<dbReference type="EMBL" id="LR900167">
    <property type="protein sequence ID" value="CAD7244499.1"/>
    <property type="molecule type" value="Genomic_DNA"/>
</dbReference>
<sequence>MTSRLPLIILVSCSVLIFSTYEVETKKGSKGIGKIVGAAVAGGALAKGHHGHRGSASRSTGISAAGIILIILSVCLGGFLLYTFLYYLFEIRPFKKQKQGFNQDENSNVKQPNGDIKSPEDIPLMANEEQVVDISGEESVASHGSTSYSDTSSNKSLHLNCEESQPSSLYPNIKNGYFSSLDMPDTPNMETQPLSMSADMGMEKEKTDEKIILDWLEVPSQGEPQDMKEEEGQESVKFQSEPQNSSMRDQDEEFLISTLTASLLSPLEELTDKSHDSIYIKQQEMENEGKDLDLDLKADSLPTGEQQLGWNAPSESNFQAEELAKDELTEEKVQEGDSLMSTPTFMATSPQSPLEELADKSHDSTFIKQQEMENLGKDFDLDLKADSLPTGEQQLAWNAPSKSNFQAEELAIDNLTEGKIQEDTSHDEKPLEEGSNEVLDNNPSENHILEGGAEGSSVRLDVEEGTKEVVAPSIPADCTEAIVGSGLHHEPGQIGEDLEVGQVQETQATSGEEQLPWTGEGEGPGYDPDNSPHDKSSDSSDDYEEFHRSDTLKLEKKNGKS</sequence>
<dbReference type="Proteomes" id="UP000677054">
    <property type="component" value="Unassembled WGS sequence"/>
</dbReference>
<feature type="region of interest" description="Disordered" evidence="1">
    <location>
        <begin position="100"/>
        <end position="121"/>
    </location>
</feature>
<feature type="region of interest" description="Disordered" evidence="1">
    <location>
        <begin position="414"/>
        <end position="561"/>
    </location>
</feature>
<feature type="compositionally biased region" description="Low complexity" evidence="1">
    <location>
        <begin position="142"/>
        <end position="156"/>
    </location>
</feature>
<keyword evidence="3" id="KW-0732">Signal</keyword>
<feature type="compositionally biased region" description="Polar residues" evidence="1">
    <location>
        <begin position="100"/>
        <end position="111"/>
    </location>
</feature>
<protein>
    <submittedName>
        <fullName evidence="4">Uncharacterized protein</fullName>
    </submittedName>
</protein>
<evidence type="ECO:0000313" key="5">
    <source>
        <dbReference type="Proteomes" id="UP000677054"/>
    </source>
</evidence>
<feature type="region of interest" description="Disordered" evidence="1">
    <location>
        <begin position="136"/>
        <end position="168"/>
    </location>
</feature>
<evidence type="ECO:0000256" key="3">
    <source>
        <dbReference type="SAM" id="SignalP"/>
    </source>
</evidence>
<evidence type="ECO:0000313" key="4">
    <source>
        <dbReference type="EMBL" id="CAD7244499.1"/>
    </source>
</evidence>
<dbReference type="AlphaFoldDB" id="A0A7R9A1T0"/>
<keyword evidence="2" id="KW-0472">Membrane</keyword>
<dbReference type="EMBL" id="CAJPEV010000650">
    <property type="protein sequence ID" value="CAG0887240.1"/>
    <property type="molecule type" value="Genomic_DNA"/>
</dbReference>
<feature type="signal peptide" evidence="3">
    <location>
        <begin position="1"/>
        <end position="25"/>
    </location>
</feature>
<accession>A0A7R9A1T0</accession>
<keyword evidence="2" id="KW-1133">Transmembrane helix</keyword>
<feature type="region of interest" description="Disordered" evidence="1">
    <location>
        <begin position="327"/>
        <end position="358"/>
    </location>
</feature>
<feature type="compositionally biased region" description="Basic and acidic residues" evidence="1">
    <location>
        <begin position="545"/>
        <end position="561"/>
    </location>
</feature>
<feature type="compositionally biased region" description="Polar residues" evidence="1">
    <location>
        <begin position="503"/>
        <end position="512"/>
    </location>
</feature>
<feature type="region of interest" description="Disordered" evidence="1">
    <location>
        <begin position="223"/>
        <end position="250"/>
    </location>
</feature>
<name>A0A7R9A1T0_9CRUS</name>
<reference evidence="4" key="1">
    <citation type="submission" date="2020-11" db="EMBL/GenBank/DDBJ databases">
        <authorList>
            <person name="Tran Van P."/>
        </authorList>
    </citation>
    <scope>NUCLEOTIDE SEQUENCE</scope>
</reference>
<keyword evidence="2" id="KW-0812">Transmembrane</keyword>
<feature type="compositionally biased region" description="Polar residues" evidence="1">
    <location>
        <begin position="236"/>
        <end position="247"/>
    </location>
</feature>
<gene>
    <name evidence="4" type="ORF">DSTB1V02_LOCUS4393</name>
</gene>
<feature type="chain" id="PRO_5036402733" evidence="3">
    <location>
        <begin position="26"/>
        <end position="561"/>
    </location>
</feature>
<feature type="transmembrane region" description="Helical" evidence="2">
    <location>
        <begin position="62"/>
        <end position="89"/>
    </location>
</feature>
<evidence type="ECO:0000256" key="2">
    <source>
        <dbReference type="SAM" id="Phobius"/>
    </source>
</evidence>
<organism evidence="4">
    <name type="scientific">Darwinula stevensoni</name>
    <dbReference type="NCBI Taxonomy" id="69355"/>
    <lineage>
        <taxon>Eukaryota</taxon>
        <taxon>Metazoa</taxon>
        <taxon>Ecdysozoa</taxon>
        <taxon>Arthropoda</taxon>
        <taxon>Crustacea</taxon>
        <taxon>Oligostraca</taxon>
        <taxon>Ostracoda</taxon>
        <taxon>Podocopa</taxon>
        <taxon>Podocopida</taxon>
        <taxon>Darwinulocopina</taxon>
        <taxon>Darwinuloidea</taxon>
        <taxon>Darwinulidae</taxon>
        <taxon>Darwinula</taxon>
    </lineage>
</organism>
<feature type="compositionally biased region" description="Polar residues" evidence="1">
    <location>
        <begin position="339"/>
        <end position="352"/>
    </location>
</feature>
<feature type="compositionally biased region" description="Basic and acidic residues" evidence="1">
    <location>
        <begin position="419"/>
        <end position="432"/>
    </location>
</feature>
<keyword evidence="5" id="KW-1185">Reference proteome</keyword>